<dbReference type="PANTHER" id="PTHR23232:SF158">
    <property type="entry name" value="KRAB DOMAIN-CONTAINING PROTEIN 5"/>
    <property type="match status" value="1"/>
</dbReference>
<dbReference type="RefSeq" id="XP_035301748.1">
    <property type="nucleotide sequence ID" value="XM_035445857.1"/>
</dbReference>
<keyword evidence="2" id="KW-1185">Reference proteome</keyword>
<feature type="domain" description="KRAB" evidence="1">
    <location>
        <begin position="68"/>
        <end position="128"/>
    </location>
</feature>
<accession>A0A9J7H1Z1</accession>
<dbReference type="CDD" id="cd07765">
    <property type="entry name" value="KRAB_A-box"/>
    <property type="match status" value="1"/>
</dbReference>
<gene>
    <name evidence="3" type="primary">LOC118238937</name>
</gene>
<dbReference type="OrthoDB" id="9608377at2759"/>
<dbReference type="KEGG" id="cge:118238937"/>
<protein>
    <submittedName>
        <fullName evidence="3">Zinc finger protein 554-like</fullName>
    </submittedName>
</protein>
<dbReference type="AlphaFoldDB" id="A0A9J7H1Z1"/>
<dbReference type="GeneID" id="118238937"/>
<reference evidence="2" key="2">
    <citation type="journal article" date="2020" name="Biotechnol. Bioeng.">
        <title>Chromosome-scale scaffolds for the Chinese hamster reference genome assembly to facilitate the study of the CHO epigenome.</title>
        <authorList>
            <person name="Hilliard W."/>
            <person name="MacDonald M."/>
            <person name="Lee K.H."/>
        </authorList>
    </citation>
    <scope>NUCLEOTIDE SEQUENCE [LARGE SCALE GENOMIC DNA]</scope>
    <source>
        <strain evidence="2">17A/GY</strain>
    </source>
</reference>
<dbReference type="Proteomes" id="UP001108280">
    <property type="component" value="Chromosome 5"/>
</dbReference>
<organism evidence="2 3">
    <name type="scientific">Cricetulus griseus</name>
    <name type="common">Chinese hamster</name>
    <name type="synonym">Cricetulus barabensis griseus</name>
    <dbReference type="NCBI Taxonomy" id="10029"/>
    <lineage>
        <taxon>Eukaryota</taxon>
        <taxon>Metazoa</taxon>
        <taxon>Chordata</taxon>
        <taxon>Craniata</taxon>
        <taxon>Vertebrata</taxon>
        <taxon>Euteleostomi</taxon>
        <taxon>Mammalia</taxon>
        <taxon>Eutheria</taxon>
        <taxon>Euarchontoglires</taxon>
        <taxon>Glires</taxon>
        <taxon>Rodentia</taxon>
        <taxon>Myomorpha</taxon>
        <taxon>Muroidea</taxon>
        <taxon>Cricetidae</taxon>
        <taxon>Cricetinae</taxon>
        <taxon>Cricetulus</taxon>
    </lineage>
</organism>
<dbReference type="PROSITE" id="PS50805">
    <property type="entry name" value="KRAB"/>
    <property type="match status" value="1"/>
</dbReference>
<dbReference type="InterPro" id="IPR050169">
    <property type="entry name" value="Krueppel_C2H2_ZnF"/>
</dbReference>
<dbReference type="SUPFAM" id="SSF109640">
    <property type="entry name" value="KRAB domain (Kruppel-associated box)"/>
    <property type="match status" value="1"/>
</dbReference>
<dbReference type="InterPro" id="IPR001909">
    <property type="entry name" value="KRAB"/>
</dbReference>
<dbReference type="Gene3D" id="6.10.140.140">
    <property type="match status" value="1"/>
</dbReference>
<dbReference type="GO" id="GO:0006355">
    <property type="term" value="P:regulation of DNA-templated transcription"/>
    <property type="evidence" value="ECO:0007669"/>
    <property type="project" value="InterPro"/>
</dbReference>
<name>A0A9J7H1Z1_CRIGR</name>
<reference evidence="2" key="1">
    <citation type="journal article" date="2018" name="Biotechnol. Bioeng.">
        <title>A reference genome of the Chinese hamster based on a hybrid assembly strategy.</title>
        <authorList>
            <person name="Rupp O."/>
            <person name="MacDonald M.L."/>
            <person name="Li S."/>
            <person name="Dhiman H."/>
            <person name="Polson S."/>
            <person name="Griep S."/>
            <person name="Heffner K."/>
            <person name="Hernandez I."/>
            <person name="Brinkrolf K."/>
            <person name="Jadhav V."/>
            <person name="Samoudi M."/>
            <person name="Hao H."/>
            <person name="Kingham B."/>
            <person name="Goesmann A."/>
            <person name="Betenbaugh M.J."/>
            <person name="Lewis N.E."/>
            <person name="Borth N."/>
            <person name="Lee K.H."/>
        </authorList>
    </citation>
    <scope>NUCLEOTIDE SEQUENCE [LARGE SCALE GENOMIC DNA]</scope>
    <source>
        <strain evidence="2">17A/GY</strain>
    </source>
</reference>
<reference evidence="3" key="3">
    <citation type="submission" date="2025-08" db="UniProtKB">
        <authorList>
            <consortium name="RefSeq"/>
        </authorList>
    </citation>
    <scope>IDENTIFICATION</scope>
    <source>
        <strain evidence="3">17A/GY</strain>
        <tissue evidence="3">Liver</tissue>
    </source>
</reference>
<sequence length="128" mass="14968">MSLGWGSFWVELGQQPELLSCLMLSAQCRRRAGERGFAPQTGRCRQRLVETRFAGGEIVHQRRKEESVTFEDVAVHFTMEEWAILDPSQKELYKDVMKEILRNMVSIGNIRKHQKIENEYQNSGRKLR</sequence>
<proteinExistence type="predicted"/>
<evidence type="ECO:0000313" key="3">
    <source>
        <dbReference type="RefSeq" id="XP_035301748.1"/>
    </source>
</evidence>
<dbReference type="RefSeq" id="XP_035313185.1">
    <property type="nucleotide sequence ID" value="XM_035457294.1"/>
</dbReference>
<dbReference type="SMART" id="SM00349">
    <property type="entry name" value="KRAB"/>
    <property type="match status" value="1"/>
</dbReference>
<evidence type="ECO:0000259" key="1">
    <source>
        <dbReference type="PROSITE" id="PS50805"/>
    </source>
</evidence>
<dbReference type="InterPro" id="IPR036051">
    <property type="entry name" value="KRAB_dom_sf"/>
</dbReference>
<dbReference type="Pfam" id="PF01352">
    <property type="entry name" value="KRAB"/>
    <property type="match status" value="1"/>
</dbReference>
<evidence type="ECO:0000313" key="2">
    <source>
        <dbReference type="Proteomes" id="UP001108280"/>
    </source>
</evidence>
<dbReference type="PANTHER" id="PTHR23232">
    <property type="entry name" value="KRAB DOMAIN C2H2 ZINC FINGER"/>
    <property type="match status" value="1"/>
</dbReference>